<feature type="region of interest" description="Disordered" evidence="1">
    <location>
        <begin position="468"/>
        <end position="530"/>
    </location>
</feature>
<feature type="domain" description="C2H2-type" evidence="2">
    <location>
        <begin position="594"/>
        <end position="616"/>
    </location>
</feature>
<evidence type="ECO:0000259" key="2">
    <source>
        <dbReference type="PROSITE" id="PS00028"/>
    </source>
</evidence>
<dbReference type="Proteomes" id="UP000036681">
    <property type="component" value="Unplaced"/>
</dbReference>
<feature type="compositionally biased region" description="Low complexity" evidence="1">
    <location>
        <begin position="1094"/>
        <end position="1106"/>
    </location>
</feature>
<name>A0A9J2P8A5_ASCLU</name>
<feature type="compositionally biased region" description="Basic and acidic residues" evidence="1">
    <location>
        <begin position="139"/>
        <end position="156"/>
    </location>
</feature>
<evidence type="ECO:0000313" key="4">
    <source>
        <dbReference type="WBParaSite" id="ALUE_0000609701-mRNA-1"/>
    </source>
</evidence>
<feature type="region of interest" description="Disordered" evidence="1">
    <location>
        <begin position="854"/>
        <end position="873"/>
    </location>
</feature>
<feature type="compositionally biased region" description="Low complexity" evidence="1">
    <location>
        <begin position="1116"/>
        <end position="1129"/>
    </location>
</feature>
<feature type="region of interest" description="Disordered" evidence="1">
    <location>
        <begin position="947"/>
        <end position="978"/>
    </location>
</feature>
<feature type="compositionally biased region" description="Polar residues" evidence="1">
    <location>
        <begin position="398"/>
        <end position="407"/>
    </location>
</feature>
<feature type="compositionally biased region" description="Basic and acidic residues" evidence="1">
    <location>
        <begin position="310"/>
        <end position="319"/>
    </location>
</feature>
<feature type="compositionally biased region" description="Polar residues" evidence="1">
    <location>
        <begin position="361"/>
        <end position="384"/>
    </location>
</feature>
<feature type="region of interest" description="Disordered" evidence="1">
    <location>
        <begin position="1075"/>
        <end position="1132"/>
    </location>
</feature>
<dbReference type="PROSITE" id="PS00028">
    <property type="entry name" value="ZINC_FINGER_C2H2_1"/>
    <property type="match status" value="1"/>
</dbReference>
<dbReference type="AlphaFoldDB" id="A0A9J2P8A5"/>
<organism evidence="3 4">
    <name type="scientific">Ascaris lumbricoides</name>
    <name type="common">Giant roundworm</name>
    <dbReference type="NCBI Taxonomy" id="6252"/>
    <lineage>
        <taxon>Eukaryota</taxon>
        <taxon>Metazoa</taxon>
        <taxon>Ecdysozoa</taxon>
        <taxon>Nematoda</taxon>
        <taxon>Chromadorea</taxon>
        <taxon>Rhabditida</taxon>
        <taxon>Spirurina</taxon>
        <taxon>Ascaridomorpha</taxon>
        <taxon>Ascaridoidea</taxon>
        <taxon>Ascarididae</taxon>
        <taxon>Ascaris</taxon>
    </lineage>
</organism>
<protein>
    <submittedName>
        <fullName evidence="4">C2H2-type domain-containing protein</fullName>
    </submittedName>
</protein>
<feature type="compositionally biased region" description="Polar residues" evidence="1">
    <location>
        <begin position="472"/>
        <end position="498"/>
    </location>
</feature>
<dbReference type="WBParaSite" id="ALUE_0000609701-mRNA-1">
    <property type="protein sequence ID" value="ALUE_0000609701-mRNA-1"/>
    <property type="gene ID" value="ALUE_0000609701"/>
</dbReference>
<proteinExistence type="predicted"/>
<feature type="compositionally biased region" description="Polar residues" evidence="1">
    <location>
        <begin position="324"/>
        <end position="338"/>
    </location>
</feature>
<evidence type="ECO:0000313" key="3">
    <source>
        <dbReference type="Proteomes" id="UP000036681"/>
    </source>
</evidence>
<feature type="region of interest" description="Disordered" evidence="1">
    <location>
        <begin position="289"/>
        <end position="410"/>
    </location>
</feature>
<keyword evidence="3" id="KW-1185">Reference proteome</keyword>
<dbReference type="InterPro" id="IPR013087">
    <property type="entry name" value="Znf_C2H2_type"/>
</dbReference>
<evidence type="ECO:0000256" key="1">
    <source>
        <dbReference type="SAM" id="MobiDB-lite"/>
    </source>
</evidence>
<accession>A0A9J2P8A5</accession>
<feature type="compositionally biased region" description="Polar residues" evidence="1">
    <location>
        <begin position="506"/>
        <end position="521"/>
    </location>
</feature>
<feature type="region of interest" description="Disordered" evidence="1">
    <location>
        <begin position="132"/>
        <end position="172"/>
    </location>
</feature>
<sequence length="1258" mass="132088">MGAYPAIVLQSGQKSLCEKAAALRGLCSLFAIMGDAFDEEEDRLMIDDAMLDPSGGSRAVHPGTNPTTMPAHDANAIPHATPFANSDDGVENHPIDPDPKTTFYNDGATPKVVSSALRDDLLKVTIRTTHSPMTTTFSNDKHLADAGRSEESCKEDGEIDDEDESGGGAHAQHLHTASSALQQNALTWPAVEQNAGFDAVLNGTAKYGYTTTQQHEHHAVLSSQCAMHLPSHHMVVANLPLSSVDSVTVTSFTTLSSPSSPQATLISTKNVSAATATDDSSTVLATALHRQPSQAASAVRPPPPLPQTKRVNEEQEETAKVVPATNSIAETAGTTCGTSSSSSKAKSKKKRRISEEESDGGQLTSGVHAGPSSNSALANLTTETGPKRKKQLTRDRSSNVSTKSVQTNEDDVEVTVGSTHCLDFTVLAKVPGQTSDSLYFVTNWNGRELYGILGDGMPPLHQSFQAKRPCVNASSNGDANSDTSGASHDRSNGGTPSKQRIKSQRGNRTSSVCTPNGSTETKSSRKTAGVASVNSEIANFSYEMAHEEEMSQSPVSWLCAGGTDPLYGVGAGSIGTTSGLAQLREVNSAQMICCPVAGCGYYFDTHAQLSMHYPHHFNQFKKAIYTEAMGSQTDPLPRLHCQDASTEPITELERPVEKAALCNASTQTTARTTPIAASPCKDALRPQLSNSEERSIHELFQVALHVMILAAEDRSECRCKCTDPCLALISCFIKTVKEGRSARLPAEQIRMNQPSPKGNLWVVMIAAARPQKVSRFFLKGIRAFENRTSVGEVSKGTSMPTALDAMEKMVSEGSLSTGEGIIGSNFSSLSLPHANATATTATSNMLPSTRQVLAGSSHAGAGSPVFSDISDDAPTLEKEVVDKAEDRSSERMKLLSSARSPLASLSLSSNSDKLCNVSATSGELSSASILCAGNVPSATSISANPSVRAAADPPASTIPASTLSDAKREQKTISASSSSSSAPLISFPPFVGLDPSSFPAAVRPSGVPGGGASVASMMYTSPYMMPFGMSPAASVSASGTVQSSSGCNVTSVTTKHKIHDLKAVALNATHGITADNKDSTKMSPSMMASPGTRSPSSNVPSASAVAGTSSGMGIKSASQQSTVAASSQTPPSRPVTFLVGQQPPGLQGGPDRGPNVAAALMQQQQHQQQAHYLAQMQQQQQMQQYMSQMRFAGGFPMMPPANAAMAQQAYEQALVAMQAGMAPANFGECVFSRLKRSSPSEMSLWELMDVESTVVGAI</sequence>
<reference evidence="4" key="1">
    <citation type="submission" date="2023-03" db="UniProtKB">
        <authorList>
            <consortium name="WormBaseParasite"/>
        </authorList>
    </citation>
    <scope>IDENTIFICATION</scope>
</reference>